<proteinExistence type="predicted"/>
<dbReference type="EMBL" id="LT629791">
    <property type="protein sequence ID" value="SDU42936.1"/>
    <property type="molecule type" value="Genomic_DNA"/>
</dbReference>
<name>A0A1H2IG55_9ACTN</name>
<dbReference type="AlphaFoldDB" id="A0A1H2IG55"/>
<dbReference type="RefSeq" id="WP_046771215.1">
    <property type="nucleotide sequence ID" value="NZ_LBMC01000040.1"/>
</dbReference>
<dbReference type="Proteomes" id="UP000182977">
    <property type="component" value="Chromosome I"/>
</dbReference>
<keyword evidence="2" id="KW-1185">Reference proteome</keyword>
<reference evidence="2" key="1">
    <citation type="submission" date="2016-10" db="EMBL/GenBank/DDBJ databases">
        <authorList>
            <person name="Varghese N."/>
            <person name="Submissions S."/>
        </authorList>
    </citation>
    <scope>NUCLEOTIDE SEQUENCE [LARGE SCALE GENOMIC DNA]</scope>
    <source>
        <strain evidence="2">DSM 45079</strain>
    </source>
</reference>
<evidence type="ECO:0000313" key="2">
    <source>
        <dbReference type="Proteomes" id="UP000182977"/>
    </source>
</evidence>
<gene>
    <name evidence="1" type="ORF">SAMN04488563_1681</name>
</gene>
<evidence type="ECO:0000313" key="1">
    <source>
        <dbReference type="EMBL" id="SDU42936.1"/>
    </source>
</evidence>
<sequence>MTTIAQSTAGVSLGDLQTVLTYLADRPLLPMPDDVRVYRYKDPWLYVHLTFDVSGRAAFDAWVAELGEDDHVKERESEHSRGASVTGVTVKARGRREIRLTLSWYRPHDDDTAAASNSPGVEG</sequence>
<dbReference type="STRING" id="419479.SAMN04488563_1681"/>
<protein>
    <submittedName>
        <fullName evidence="1">Uncharacterized protein</fullName>
    </submittedName>
</protein>
<organism evidence="1 2">
    <name type="scientific">Jiangella alkaliphila</name>
    <dbReference type="NCBI Taxonomy" id="419479"/>
    <lineage>
        <taxon>Bacteria</taxon>
        <taxon>Bacillati</taxon>
        <taxon>Actinomycetota</taxon>
        <taxon>Actinomycetes</taxon>
        <taxon>Jiangellales</taxon>
        <taxon>Jiangellaceae</taxon>
        <taxon>Jiangella</taxon>
    </lineage>
</organism>
<accession>A0A1H2IG55</accession>